<evidence type="ECO:0000313" key="2">
    <source>
        <dbReference type="Proteomes" id="UP000692954"/>
    </source>
</evidence>
<proteinExistence type="predicted"/>
<protein>
    <submittedName>
        <fullName evidence="1">Uncharacterized protein</fullName>
    </submittedName>
</protein>
<dbReference type="Proteomes" id="UP000692954">
    <property type="component" value="Unassembled WGS sequence"/>
</dbReference>
<dbReference type="EMBL" id="CAJJDN010000007">
    <property type="protein sequence ID" value="CAD8053068.1"/>
    <property type="molecule type" value="Genomic_DNA"/>
</dbReference>
<sequence length="158" mass="19400">MGCSVQKQTENKHKQRNLEINLQRQIEESIQKQQQCNFLIIQKNDKKLQEEIKKNYQFMINHQRNKQKFQNQGNQFTILQFKEEEYKNMMTQQSEITILMIYYLYYHLLLQALSQQILIQCLLIKFQRLIDNNLMFQAQKVYLNYDSKLVHIDQKEQY</sequence>
<organism evidence="1 2">
    <name type="scientific">Paramecium sonneborni</name>
    <dbReference type="NCBI Taxonomy" id="65129"/>
    <lineage>
        <taxon>Eukaryota</taxon>
        <taxon>Sar</taxon>
        <taxon>Alveolata</taxon>
        <taxon>Ciliophora</taxon>
        <taxon>Intramacronucleata</taxon>
        <taxon>Oligohymenophorea</taxon>
        <taxon>Peniculida</taxon>
        <taxon>Parameciidae</taxon>
        <taxon>Paramecium</taxon>
    </lineage>
</organism>
<keyword evidence="2" id="KW-1185">Reference proteome</keyword>
<evidence type="ECO:0000313" key="1">
    <source>
        <dbReference type="EMBL" id="CAD8053068.1"/>
    </source>
</evidence>
<name>A0A8S1KD75_9CILI</name>
<dbReference type="AlphaFoldDB" id="A0A8S1KD75"/>
<gene>
    <name evidence="1" type="ORF">PSON_ATCC_30995.1.T0070151</name>
</gene>
<accession>A0A8S1KD75</accession>
<reference evidence="1" key="1">
    <citation type="submission" date="2021-01" db="EMBL/GenBank/DDBJ databases">
        <authorList>
            <consortium name="Genoscope - CEA"/>
            <person name="William W."/>
        </authorList>
    </citation>
    <scope>NUCLEOTIDE SEQUENCE</scope>
</reference>
<comment type="caution">
    <text evidence="1">The sequence shown here is derived from an EMBL/GenBank/DDBJ whole genome shotgun (WGS) entry which is preliminary data.</text>
</comment>